<dbReference type="Proteomes" id="UP001378956">
    <property type="component" value="Unassembled WGS sequence"/>
</dbReference>
<proteinExistence type="predicted"/>
<reference evidence="1 2" key="1">
    <citation type="submission" date="2024-03" db="EMBL/GenBank/DDBJ databases">
        <title>Sequence of Lycoming College Course Isolates.</title>
        <authorList>
            <person name="Plotts O."/>
            <person name="Newman J."/>
        </authorList>
    </citation>
    <scope>NUCLEOTIDE SEQUENCE [LARGE SCALE GENOMIC DNA]</scope>
    <source>
        <strain evidence="1 2">CJB-3</strain>
    </source>
</reference>
<organism evidence="1 2">
    <name type="scientific">Pedobacter panaciterrae</name>
    <dbReference type="NCBI Taxonomy" id="363849"/>
    <lineage>
        <taxon>Bacteria</taxon>
        <taxon>Pseudomonadati</taxon>
        <taxon>Bacteroidota</taxon>
        <taxon>Sphingobacteriia</taxon>
        <taxon>Sphingobacteriales</taxon>
        <taxon>Sphingobacteriaceae</taxon>
        <taxon>Pedobacter</taxon>
    </lineage>
</organism>
<accession>A0ABU8NVG1</accession>
<comment type="caution">
    <text evidence="1">The sequence shown here is derived from an EMBL/GenBank/DDBJ whole genome shotgun (WGS) entry which is preliminary data.</text>
</comment>
<protein>
    <submittedName>
        <fullName evidence="1">Uncharacterized protein</fullName>
    </submittedName>
</protein>
<sequence length="91" mass="10109">RPLDLTSGLEPKKQLLLSVTLNSSAIQNFVGIMPNHGSGELSSRQGFYAYEMMQSAAVFSLSGHITIRVIPIIKDLDRWGKTVRSCYKIII</sequence>
<evidence type="ECO:0000313" key="2">
    <source>
        <dbReference type="Proteomes" id="UP001378956"/>
    </source>
</evidence>
<gene>
    <name evidence="1" type="ORF">WAE58_26290</name>
</gene>
<dbReference type="EMBL" id="JBBEUB010000023">
    <property type="protein sequence ID" value="MEJ2905978.1"/>
    <property type="molecule type" value="Genomic_DNA"/>
</dbReference>
<dbReference type="RefSeq" id="WP_337718273.1">
    <property type="nucleotide sequence ID" value="NZ_JBBEUB010000023.1"/>
</dbReference>
<feature type="non-terminal residue" evidence="1">
    <location>
        <position position="1"/>
    </location>
</feature>
<name>A0ABU8NVG1_9SPHI</name>
<evidence type="ECO:0000313" key="1">
    <source>
        <dbReference type="EMBL" id="MEJ2905978.1"/>
    </source>
</evidence>
<keyword evidence="2" id="KW-1185">Reference proteome</keyword>